<dbReference type="KEGG" id="rpx:Rpdx1_0201"/>
<protein>
    <submittedName>
        <fullName evidence="2">Helix-turn-helix domain protein</fullName>
    </submittedName>
</protein>
<dbReference type="InterPro" id="IPR010982">
    <property type="entry name" value="Lambda_DNA-bd_dom_sf"/>
</dbReference>
<dbReference type="InterPro" id="IPR001387">
    <property type="entry name" value="Cro/C1-type_HTH"/>
</dbReference>
<evidence type="ECO:0000259" key="1">
    <source>
        <dbReference type="PROSITE" id="PS50943"/>
    </source>
</evidence>
<dbReference type="EMBL" id="CP002418">
    <property type="protein sequence ID" value="ADU41844.1"/>
    <property type="molecule type" value="Genomic_DNA"/>
</dbReference>
<name>E6VH72_RHOPX</name>
<dbReference type="GO" id="GO:0003677">
    <property type="term" value="F:DNA binding"/>
    <property type="evidence" value="ECO:0007669"/>
    <property type="project" value="InterPro"/>
</dbReference>
<dbReference type="Pfam" id="PF13560">
    <property type="entry name" value="HTH_31"/>
    <property type="match status" value="1"/>
</dbReference>
<dbReference type="Proteomes" id="UP000001402">
    <property type="component" value="Chromosome"/>
</dbReference>
<dbReference type="OrthoDB" id="9805356at2"/>
<dbReference type="BioCyc" id="RPAL652103:RPDX1_RS01015-MONOMER"/>
<reference evidence="2" key="1">
    <citation type="submission" date="2010-12" db="EMBL/GenBank/DDBJ databases">
        <title>Complete sequence of Rhodopseudomonas palustris DX-1.</title>
        <authorList>
            <consortium name="US DOE Joint Genome Institute"/>
            <person name="Lucas S."/>
            <person name="Copeland A."/>
            <person name="Lapidus A."/>
            <person name="Cheng J.-F."/>
            <person name="Goodwin L."/>
            <person name="Pitluck S."/>
            <person name="Misra M."/>
            <person name="Chertkov O."/>
            <person name="Detter J.C."/>
            <person name="Han C."/>
            <person name="Tapia R."/>
            <person name="Land M."/>
            <person name="Hauser L."/>
            <person name="Kyrpides N."/>
            <person name="Ivanova N."/>
            <person name="Ovchinnikova G."/>
            <person name="Logan B."/>
            <person name="Oda Y."/>
            <person name="Harwood C."/>
            <person name="Woyke T."/>
        </authorList>
    </citation>
    <scope>NUCLEOTIDE SEQUENCE [LARGE SCALE GENOMIC DNA]</scope>
    <source>
        <strain evidence="2">DX-1</strain>
    </source>
</reference>
<dbReference type="HOGENOM" id="CLU_144164_1_0_5"/>
<dbReference type="AlphaFoldDB" id="E6VH72"/>
<proteinExistence type="predicted"/>
<organism evidence="2 3">
    <name type="scientific">Rhodopseudomonas palustris (strain DX-1)</name>
    <dbReference type="NCBI Taxonomy" id="652103"/>
    <lineage>
        <taxon>Bacteria</taxon>
        <taxon>Pseudomonadati</taxon>
        <taxon>Pseudomonadota</taxon>
        <taxon>Alphaproteobacteria</taxon>
        <taxon>Hyphomicrobiales</taxon>
        <taxon>Nitrobacteraceae</taxon>
        <taxon>Rhodopseudomonas</taxon>
    </lineage>
</organism>
<dbReference type="eggNOG" id="COG1426">
    <property type="taxonomic scope" value="Bacteria"/>
</dbReference>
<gene>
    <name evidence="2" type="ordered locus">Rpdx1_0201</name>
</gene>
<dbReference type="SMART" id="SM00530">
    <property type="entry name" value="HTH_XRE"/>
    <property type="match status" value="1"/>
</dbReference>
<sequence>MLNPLGKALRKLRIDRGWLLKDMAQGIGVATSFLSGIETGRKAVPAGFVEKIAVWAHLDRGELEELLKAAAKSQREFKITVRSDFSDGDREAAALLARFGELPREKRDSLHLLLKKTFE</sequence>
<dbReference type="Gene3D" id="1.10.260.40">
    <property type="entry name" value="lambda repressor-like DNA-binding domains"/>
    <property type="match status" value="1"/>
</dbReference>
<dbReference type="STRING" id="652103.Rpdx1_0201"/>
<feature type="domain" description="HTH cro/C1-type" evidence="1">
    <location>
        <begin position="9"/>
        <end position="53"/>
    </location>
</feature>
<accession>E6VH72</accession>
<dbReference type="CDD" id="cd00093">
    <property type="entry name" value="HTH_XRE"/>
    <property type="match status" value="1"/>
</dbReference>
<evidence type="ECO:0000313" key="2">
    <source>
        <dbReference type="EMBL" id="ADU41844.1"/>
    </source>
</evidence>
<dbReference type="PROSITE" id="PS50943">
    <property type="entry name" value="HTH_CROC1"/>
    <property type="match status" value="1"/>
</dbReference>
<evidence type="ECO:0000313" key="3">
    <source>
        <dbReference type="Proteomes" id="UP000001402"/>
    </source>
</evidence>
<dbReference type="SUPFAM" id="SSF47413">
    <property type="entry name" value="lambda repressor-like DNA-binding domains"/>
    <property type="match status" value="1"/>
</dbReference>